<keyword evidence="3" id="KW-1185">Reference proteome</keyword>
<feature type="chain" id="PRO_5045356080" evidence="1">
    <location>
        <begin position="26"/>
        <end position="122"/>
    </location>
</feature>
<gene>
    <name evidence="2" type="ORF">JYU34_010816</name>
</gene>
<name>A0ABQ7QG21_PLUXY</name>
<accession>A0ABQ7QG21</accession>
<evidence type="ECO:0000313" key="3">
    <source>
        <dbReference type="Proteomes" id="UP000823941"/>
    </source>
</evidence>
<comment type="caution">
    <text evidence="2">The sequence shown here is derived from an EMBL/GenBank/DDBJ whole genome shotgun (WGS) entry which is preliminary data.</text>
</comment>
<reference evidence="2 3" key="1">
    <citation type="submission" date="2021-06" db="EMBL/GenBank/DDBJ databases">
        <title>A haploid diamondback moth (Plutella xylostella L.) genome assembly resolves 31 chromosomes and identifies a diamide resistance mutation.</title>
        <authorList>
            <person name="Ward C.M."/>
            <person name="Perry K.D."/>
            <person name="Baker G."/>
            <person name="Powis K."/>
            <person name="Heckel D.G."/>
            <person name="Baxter S.W."/>
        </authorList>
    </citation>
    <scope>NUCLEOTIDE SEQUENCE [LARGE SCALE GENOMIC DNA]</scope>
    <source>
        <strain evidence="2 3">LV</strain>
        <tissue evidence="2">Single pupa</tissue>
    </source>
</reference>
<keyword evidence="1" id="KW-0732">Signal</keyword>
<dbReference type="Proteomes" id="UP000823941">
    <property type="component" value="Chromosome 15"/>
</dbReference>
<organism evidence="2 3">
    <name type="scientific">Plutella xylostella</name>
    <name type="common">Diamondback moth</name>
    <name type="synonym">Plutella maculipennis</name>
    <dbReference type="NCBI Taxonomy" id="51655"/>
    <lineage>
        <taxon>Eukaryota</taxon>
        <taxon>Metazoa</taxon>
        <taxon>Ecdysozoa</taxon>
        <taxon>Arthropoda</taxon>
        <taxon>Hexapoda</taxon>
        <taxon>Insecta</taxon>
        <taxon>Pterygota</taxon>
        <taxon>Neoptera</taxon>
        <taxon>Endopterygota</taxon>
        <taxon>Lepidoptera</taxon>
        <taxon>Glossata</taxon>
        <taxon>Ditrysia</taxon>
        <taxon>Yponomeutoidea</taxon>
        <taxon>Plutellidae</taxon>
        <taxon>Plutella</taxon>
    </lineage>
</organism>
<protein>
    <submittedName>
        <fullName evidence="2">Uncharacterized protein</fullName>
    </submittedName>
</protein>
<sequence length="122" mass="13024">MALGILATAANVILILSVSINSIWCLEVNVEVTVSLSRGAVEALGSYLPALNGSGSSGGSLDPDLEDQLAVKLSHMCQTLPNCKNSAVTGVEDYILEINDAIEDLVLREFKKLKEISKYKSE</sequence>
<feature type="signal peptide" evidence="1">
    <location>
        <begin position="1"/>
        <end position="25"/>
    </location>
</feature>
<evidence type="ECO:0000256" key="1">
    <source>
        <dbReference type="SAM" id="SignalP"/>
    </source>
</evidence>
<dbReference type="EMBL" id="JAHIBW010000015">
    <property type="protein sequence ID" value="KAG7303903.1"/>
    <property type="molecule type" value="Genomic_DNA"/>
</dbReference>
<evidence type="ECO:0000313" key="2">
    <source>
        <dbReference type="EMBL" id="KAG7303903.1"/>
    </source>
</evidence>
<proteinExistence type="predicted"/>